<dbReference type="AlphaFoldDB" id="A0A7I8DU81"/>
<feature type="domain" description="ABC transmembrane type-1" evidence="8">
    <location>
        <begin position="91"/>
        <end position="317"/>
    </location>
</feature>
<dbReference type="Gene3D" id="1.10.3720.10">
    <property type="entry name" value="MetI-like"/>
    <property type="match status" value="1"/>
</dbReference>
<evidence type="ECO:0000256" key="1">
    <source>
        <dbReference type="ARBA" id="ARBA00004651"/>
    </source>
</evidence>
<dbReference type="SUPFAM" id="SSF161098">
    <property type="entry name" value="MetI-like"/>
    <property type="match status" value="1"/>
</dbReference>
<gene>
    <name evidence="9" type="primary">yesQ</name>
    <name evidence="9" type="ORF">bsdcttw_28870</name>
</gene>
<feature type="transmembrane region" description="Helical" evidence="7">
    <location>
        <begin position="177"/>
        <end position="200"/>
    </location>
</feature>
<feature type="transmembrane region" description="Helical" evidence="7">
    <location>
        <begin position="95"/>
        <end position="115"/>
    </location>
</feature>
<evidence type="ECO:0000256" key="7">
    <source>
        <dbReference type="RuleBase" id="RU363032"/>
    </source>
</evidence>
<accession>A0A7I8DU81</accession>
<dbReference type="InterPro" id="IPR000515">
    <property type="entry name" value="MetI-like"/>
</dbReference>
<dbReference type="KEGG" id="acht:bsdcttw_28870"/>
<dbReference type="Pfam" id="PF00528">
    <property type="entry name" value="BPD_transp_1"/>
    <property type="match status" value="1"/>
</dbReference>
<dbReference type="GO" id="GO:0055085">
    <property type="term" value="P:transmembrane transport"/>
    <property type="evidence" value="ECO:0007669"/>
    <property type="project" value="InterPro"/>
</dbReference>
<evidence type="ECO:0000256" key="4">
    <source>
        <dbReference type="ARBA" id="ARBA00022692"/>
    </source>
</evidence>
<comment type="similarity">
    <text evidence="7">Belongs to the binding-protein-dependent transport system permease family.</text>
</comment>
<dbReference type="PANTHER" id="PTHR43744">
    <property type="entry name" value="ABC TRANSPORTER PERMEASE PROTEIN MG189-RELATED-RELATED"/>
    <property type="match status" value="1"/>
</dbReference>
<dbReference type="InterPro" id="IPR035906">
    <property type="entry name" value="MetI-like_sf"/>
</dbReference>
<evidence type="ECO:0000256" key="3">
    <source>
        <dbReference type="ARBA" id="ARBA00022475"/>
    </source>
</evidence>
<keyword evidence="3" id="KW-1003">Cell membrane</keyword>
<evidence type="ECO:0000256" key="6">
    <source>
        <dbReference type="ARBA" id="ARBA00023136"/>
    </source>
</evidence>
<reference evidence="9 10" key="2">
    <citation type="submission" date="2020-08" db="EMBL/GenBank/DDBJ databases">
        <authorList>
            <person name="Ueki A."/>
            <person name="Tonouchi A."/>
        </authorList>
    </citation>
    <scope>NUCLEOTIDE SEQUENCE [LARGE SCALE GENOMIC DNA]</scope>
    <source>
        <strain evidence="9 10">CTTW</strain>
    </source>
</reference>
<keyword evidence="6 7" id="KW-0472">Membrane</keyword>
<dbReference type="Proteomes" id="UP000515703">
    <property type="component" value="Chromosome"/>
</dbReference>
<dbReference type="EMBL" id="AP023368">
    <property type="protein sequence ID" value="BCJ99846.1"/>
    <property type="molecule type" value="Genomic_DNA"/>
</dbReference>
<proteinExistence type="inferred from homology"/>
<comment type="subcellular location">
    <subcellularLocation>
        <location evidence="1 7">Cell membrane</location>
        <topology evidence="1 7">Multi-pass membrane protein</topology>
    </subcellularLocation>
</comment>
<feature type="transmembrane region" description="Helical" evidence="7">
    <location>
        <begin position="21"/>
        <end position="45"/>
    </location>
</feature>
<keyword evidence="5 7" id="KW-1133">Transmembrane helix</keyword>
<evidence type="ECO:0000256" key="2">
    <source>
        <dbReference type="ARBA" id="ARBA00022448"/>
    </source>
</evidence>
<feature type="transmembrane region" description="Helical" evidence="7">
    <location>
        <begin position="121"/>
        <end position="137"/>
    </location>
</feature>
<evidence type="ECO:0000256" key="5">
    <source>
        <dbReference type="ARBA" id="ARBA00022989"/>
    </source>
</evidence>
<evidence type="ECO:0000313" key="10">
    <source>
        <dbReference type="Proteomes" id="UP000515703"/>
    </source>
</evidence>
<dbReference type="GO" id="GO:0005886">
    <property type="term" value="C:plasma membrane"/>
    <property type="evidence" value="ECO:0007669"/>
    <property type="project" value="UniProtKB-SubCell"/>
</dbReference>
<name>A0A7I8DU81_9FIRM</name>
<feature type="transmembrane region" description="Helical" evidence="7">
    <location>
        <begin position="221"/>
        <end position="244"/>
    </location>
</feature>
<dbReference type="CDD" id="cd06261">
    <property type="entry name" value="TM_PBP2"/>
    <property type="match status" value="1"/>
</dbReference>
<dbReference type="RefSeq" id="WP_185255575.1">
    <property type="nucleotide sequence ID" value="NZ_AP023368.1"/>
</dbReference>
<protein>
    <submittedName>
        <fullName evidence="9">Putative ABC transporter permease protein YesQ</fullName>
    </submittedName>
</protein>
<keyword evidence="2 7" id="KW-0813">Transport</keyword>
<keyword evidence="10" id="KW-1185">Reference proteome</keyword>
<dbReference type="PANTHER" id="PTHR43744:SF12">
    <property type="entry name" value="ABC TRANSPORTER PERMEASE PROTEIN MG189-RELATED"/>
    <property type="match status" value="1"/>
</dbReference>
<keyword evidence="4 7" id="KW-0812">Transmembrane</keyword>
<evidence type="ECO:0000313" key="9">
    <source>
        <dbReference type="EMBL" id="BCJ99846.1"/>
    </source>
</evidence>
<reference evidence="9 10" key="1">
    <citation type="submission" date="2020-08" db="EMBL/GenBank/DDBJ databases">
        <title>Draft genome sequencing of an Anaerocolumna strain isolated from anoxic soil subjected to BSD treatment.</title>
        <authorList>
            <person name="Uek A."/>
            <person name="Tonouchi A."/>
        </authorList>
    </citation>
    <scope>NUCLEOTIDE SEQUENCE [LARGE SCALE GENOMIC DNA]</scope>
    <source>
        <strain evidence="9 10">CTTW</strain>
    </source>
</reference>
<feature type="transmembrane region" description="Helical" evidence="7">
    <location>
        <begin position="298"/>
        <end position="318"/>
    </location>
</feature>
<evidence type="ECO:0000259" key="8">
    <source>
        <dbReference type="PROSITE" id="PS50928"/>
    </source>
</evidence>
<dbReference type="PROSITE" id="PS50928">
    <property type="entry name" value="ABC_TM1"/>
    <property type="match status" value="1"/>
</dbReference>
<organism evidence="9 10">
    <name type="scientific">Anaerocolumna chitinilytica</name>
    <dbReference type="NCBI Taxonomy" id="1727145"/>
    <lineage>
        <taxon>Bacteria</taxon>
        <taxon>Bacillati</taxon>
        <taxon>Bacillota</taxon>
        <taxon>Clostridia</taxon>
        <taxon>Lachnospirales</taxon>
        <taxon>Lachnospiraceae</taxon>
        <taxon>Anaerocolumna</taxon>
    </lineage>
</organism>
<feature type="transmembrane region" description="Helical" evidence="7">
    <location>
        <begin position="149"/>
        <end position="171"/>
    </location>
</feature>
<sequence>MKNKTENASFGLKVYLFRKKWKNVLQSVFLFCIIAGLCFTILYPIVQLVPTIFSNIEDLGNPNVIWLPLEFSITSFRAAIRFCMPEGIMTMIKSILYAGLIMSIQVFFSAMAGYSLARVKFLGHRVVFFLVILVFLVPRQSLLLAQYIYYSHFNAFGLLKLFTAAGEINLINKPITLIMLAVLGFGVQQSLFIFIFSQFFKNIPNELEEAALIDGCGFHKTYFKIMVPNAVPAISTVAVLSFVWNYGDTYLTSYFNKDGPYLSSTLARVFSTANKDFVLNAIKVWFNVPLATDFAFDAVKQAAVLIFLIPLLLVYFGAQKWLVENLENSGLVG</sequence>